<evidence type="ECO:0000313" key="1">
    <source>
        <dbReference type="EMBL" id="VDL68391.1"/>
    </source>
</evidence>
<reference evidence="1 2" key="2">
    <citation type="submission" date="2018-11" db="EMBL/GenBank/DDBJ databases">
        <authorList>
            <consortium name="Pathogen Informatics"/>
        </authorList>
    </citation>
    <scope>NUCLEOTIDE SEQUENCE [LARGE SCALE GENOMIC DNA]</scope>
</reference>
<dbReference type="AlphaFoldDB" id="A0A0N4XQK0"/>
<dbReference type="WBParaSite" id="NBR_0000480201-mRNA-1">
    <property type="protein sequence ID" value="NBR_0000480201-mRNA-1"/>
    <property type="gene ID" value="NBR_0000480201"/>
</dbReference>
<keyword evidence="2" id="KW-1185">Reference proteome</keyword>
<protein>
    <submittedName>
        <fullName evidence="3">Transposase</fullName>
    </submittedName>
</protein>
<evidence type="ECO:0000313" key="3">
    <source>
        <dbReference type="WBParaSite" id="NBR_0000480201-mRNA-1"/>
    </source>
</evidence>
<sequence length="45" mass="5385">MLVTILDCVSVMLRLDFATFPKVFPRVRMLWKQRKAMRKCKSPKD</sequence>
<dbReference type="Proteomes" id="UP000271162">
    <property type="component" value="Unassembled WGS sequence"/>
</dbReference>
<proteinExistence type="predicted"/>
<accession>A0A0N4XQK0</accession>
<evidence type="ECO:0000313" key="2">
    <source>
        <dbReference type="Proteomes" id="UP000271162"/>
    </source>
</evidence>
<gene>
    <name evidence="1" type="ORF">NBR_LOCUS4802</name>
</gene>
<name>A0A0N4XQK0_NIPBR</name>
<organism evidence="3">
    <name type="scientific">Nippostrongylus brasiliensis</name>
    <name type="common">Rat hookworm</name>
    <dbReference type="NCBI Taxonomy" id="27835"/>
    <lineage>
        <taxon>Eukaryota</taxon>
        <taxon>Metazoa</taxon>
        <taxon>Ecdysozoa</taxon>
        <taxon>Nematoda</taxon>
        <taxon>Chromadorea</taxon>
        <taxon>Rhabditida</taxon>
        <taxon>Rhabditina</taxon>
        <taxon>Rhabditomorpha</taxon>
        <taxon>Strongyloidea</taxon>
        <taxon>Heligmosomidae</taxon>
        <taxon>Nippostrongylus</taxon>
    </lineage>
</organism>
<reference evidence="3" key="1">
    <citation type="submission" date="2017-02" db="UniProtKB">
        <authorList>
            <consortium name="WormBaseParasite"/>
        </authorList>
    </citation>
    <scope>IDENTIFICATION</scope>
</reference>
<dbReference type="EMBL" id="UYSL01009800">
    <property type="protein sequence ID" value="VDL68391.1"/>
    <property type="molecule type" value="Genomic_DNA"/>
</dbReference>